<feature type="binding site" evidence="5">
    <location>
        <position position="31"/>
    </location>
    <ligand>
        <name>AMP</name>
        <dbReference type="ChEBI" id="CHEBI:456215"/>
    </ligand>
</feature>
<accession>A0ABT0I7H8</accession>
<feature type="binding site" evidence="5">
    <location>
        <begin position="85"/>
        <end position="88"/>
    </location>
    <ligand>
        <name>AMP</name>
        <dbReference type="ChEBI" id="CHEBI:456215"/>
    </ligand>
</feature>
<dbReference type="SUPFAM" id="SSF52540">
    <property type="entry name" value="P-loop containing nucleoside triphosphate hydrolases"/>
    <property type="match status" value="1"/>
</dbReference>
<feature type="binding site" evidence="5">
    <location>
        <position position="36"/>
    </location>
    <ligand>
        <name>AMP</name>
        <dbReference type="ChEBI" id="CHEBI:456215"/>
    </ligand>
</feature>
<comment type="subunit">
    <text evidence="5 7">Monomer.</text>
</comment>
<evidence type="ECO:0000313" key="9">
    <source>
        <dbReference type="EMBL" id="MCK8677285.1"/>
    </source>
</evidence>
<evidence type="ECO:0000313" key="10">
    <source>
        <dbReference type="Proteomes" id="UP001522868"/>
    </source>
</evidence>
<feature type="binding site" evidence="5">
    <location>
        <begin position="10"/>
        <end position="15"/>
    </location>
    <ligand>
        <name>ATP</name>
        <dbReference type="ChEBI" id="CHEBI:30616"/>
    </ligand>
</feature>
<comment type="catalytic activity">
    <reaction evidence="5 7">
        <text>AMP + ATP = 2 ADP</text>
        <dbReference type="Rhea" id="RHEA:12973"/>
        <dbReference type="ChEBI" id="CHEBI:30616"/>
        <dbReference type="ChEBI" id="CHEBI:456215"/>
        <dbReference type="ChEBI" id="CHEBI:456216"/>
        <dbReference type="EC" id="2.7.4.3"/>
    </reaction>
</comment>
<name>A0ABT0I7H8_9ACTN</name>
<evidence type="ECO:0000256" key="5">
    <source>
        <dbReference type="HAMAP-Rule" id="MF_00235"/>
    </source>
</evidence>
<dbReference type="EC" id="2.7.4.3" evidence="5 7"/>
<sequence length="221" mass="24066">MRIVLVGPPGAGKGTQAAFLAKNLSIPHISTGDLFRANISQGTELGKQAKSYMDAGNLVPDEVTVGMAQDRMEQADAEHGFLLDGFPRNVAQAEALDAMLDREGMKLDAVLDLEVPEDEVVKRIAGRRICRNDSAHVFHVAYKQPKAEGVCDTCGGELYQREDDSEGTVRKRLEVYHTQTEPIIDYYKAQGLVATISALGQVDEVTERAMRALHGRGDQAA</sequence>
<keyword evidence="5" id="KW-0963">Cytoplasm</keyword>
<dbReference type="NCBIfam" id="NF011100">
    <property type="entry name" value="PRK14527.1"/>
    <property type="match status" value="1"/>
</dbReference>
<dbReference type="NCBIfam" id="TIGR01351">
    <property type="entry name" value="adk"/>
    <property type="match status" value="1"/>
</dbReference>
<feature type="binding site" evidence="5">
    <location>
        <position position="92"/>
    </location>
    <ligand>
        <name>AMP</name>
        <dbReference type="ChEBI" id="CHEBI:456215"/>
    </ligand>
</feature>
<reference evidence="9 10" key="1">
    <citation type="submission" date="2022-04" db="EMBL/GenBank/DDBJ databases">
        <title>Streptomyces sp. nov. LCR6-01 isolated from Lichen of Dirinaria sp.</title>
        <authorList>
            <person name="Kanchanasin P."/>
            <person name="Tanasupawat S."/>
            <person name="Phongsopitanun W."/>
        </authorList>
    </citation>
    <scope>NUCLEOTIDE SEQUENCE [LARGE SCALE GENOMIC DNA]</scope>
    <source>
        <strain evidence="9 10">LCR6-01</strain>
    </source>
</reference>
<comment type="pathway">
    <text evidence="5">Purine metabolism; AMP biosynthesis via salvage pathway; AMP from ADP: step 1/1.</text>
</comment>
<gene>
    <name evidence="5" type="primary">adk</name>
    <name evidence="9" type="ORF">M1O15_07770</name>
</gene>
<dbReference type="EMBL" id="JALPTH010000005">
    <property type="protein sequence ID" value="MCK8677285.1"/>
    <property type="molecule type" value="Genomic_DNA"/>
</dbReference>
<dbReference type="Pfam" id="PF00406">
    <property type="entry name" value="ADK"/>
    <property type="match status" value="1"/>
</dbReference>
<keyword evidence="2 5" id="KW-0545">Nucleotide biosynthesis</keyword>
<organism evidence="9 10">
    <name type="scientific">Streptomyces lichenis</name>
    <dbReference type="NCBI Taxonomy" id="2306967"/>
    <lineage>
        <taxon>Bacteria</taxon>
        <taxon>Bacillati</taxon>
        <taxon>Actinomycetota</taxon>
        <taxon>Actinomycetes</taxon>
        <taxon>Kitasatosporales</taxon>
        <taxon>Streptomycetaceae</taxon>
        <taxon>Streptomyces</taxon>
    </lineage>
</organism>
<feature type="binding site" evidence="5">
    <location>
        <begin position="57"/>
        <end position="59"/>
    </location>
    <ligand>
        <name>AMP</name>
        <dbReference type="ChEBI" id="CHEBI:456215"/>
    </ligand>
</feature>
<dbReference type="InterPro" id="IPR000850">
    <property type="entry name" value="Adenylat/UMP-CMP_kin"/>
</dbReference>
<dbReference type="SUPFAM" id="SSF57774">
    <property type="entry name" value="Microbial and mitochondrial ADK, insert 'zinc finger' domain"/>
    <property type="match status" value="1"/>
</dbReference>
<dbReference type="Pfam" id="PF05191">
    <property type="entry name" value="ADK_lid"/>
    <property type="match status" value="1"/>
</dbReference>
<dbReference type="NCBIfam" id="NF001381">
    <property type="entry name" value="PRK00279.1-3"/>
    <property type="match status" value="1"/>
</dbReference>
<feature type="binding site" evidence="5">
    <location>
        <begin position="137"/>
        <end position="138"/>
    </location>
    <ligand>
        <name>ATP</name>
        <dbReference type="ChEBI" id="CHEBI:30616"/>
    </ligand>
</feature>
<dbReference type="PRINTS" id="PR00094">
    <property type="entry name" value="ADENYLTKNASE"/>
</dbReference>
<dbReference type="Proteomes" id="UP001522868">
    <property type="component" value="Unassembled WGS sequence"/>
</dbReference>
<evidence type="ECO:0000256" key="3">
    <source>
        <dbReference type="ARBA" id="ARBA00022741"/>
    </source>
</evidence>
<dbReference type="InterPro" id="IPR007862">
    <property type="entry name" value="Adenylate_kinase_lid-dom"/>
</dbReference>
<evidence type="ECO:0000256" key="6">
    <source>
        <dbReference type="RuleBase" id="RU003330"/>
    </source>
</evidence>
<dbReference type="InterPro" id="IPR006259">
    <property type="entry name" value="Adenyl_kin_sub"/>
</dbReference>
<protein>
    <recommendedName>
        <fullName evidence="5 7">Adenylate kinase</fullName>
        <shortName evidence="5">AK</shortName>
        <ecNumber evidence="5 7">2.7.4.3</ecNumber>
    </recommendedName>
    <alternativeName>
        <fullName evidence="5">ATP-AMP transphosphorylase</fullName>
    </alternativeName>
    <alternativeName>
        <fullName evidence="5">ATP:AMP phosphotransferase</fullName>
    </alternativeName>
    <alternativeName>
        <fullName evidence="5">Adenylate monophosphate kinase</fullName>
    </alternativeName>
</protein>
<keyword evidence="1 5" id="KW-0808">Transferase</keyword>
<evidence type="ECO:0000256" key="7">
    <source>
        <dbReference type="RuleBase" id="RU003331"/>
    </source>
</evidence>
<keyword evidence="10" id="KW-1185">Reference proteome</keyword>
<dbReference type="PANTHER" id="PTHR23359">
    <property type="entry name" value="NUCLEOTIDE KINASE"/>
    <property type="match status" value="1"/>
</dbReference>
<dbReference type="InterPro" id="IPR027417">
    <property type="entry name" value="P-loop_NTPase"/>
</dbReference>
<keyword evidence="3 5" id="KW-0547">Nucleotide-binding</keyword>
<dbReference type="RefSeq" id="WP_248632501.1">
    <property type="nucleotide sequence ID" value="NZ_JALPTH010000005.1"/>
</dbReference>
<dbReference type="PROSITE" id="PS00113">
    <property type="entry name" value="ADENYLATE_KINASE"/>
    <property type="match status" value="1"/>
</dbReference>
<comment type="similarity">
    <text evidence="5 6">Belongs to the adenylate kinase family.</text>
</comment>
<dbReference type="GO" id="GO:0004017">
    <property type="term" value="F:AMP kinase activity"/>
    <property type="evidence" value="ECO:0007669"/>
    <property type="project" value="UniProtKB-EC"/>
</dbReference>
<comment type="caution">
    <text evidence="9">The sequence shown here is derived from an EMBL/GenBank/DDBJ whole genome shotgun (WGS) entry which is preliminary data.</text>
</comment>
<feature type="binding site" evidence="5">
    <location>
        <position position="161"/>
    </location>
    <ligand>
        <name>AMP</name>
        <dbReference type="ChEBI" id="CHEBI:456215"/>
    </ligand>
</feature>
<dbReference type="InterPro" id="IPR036193">
    <property type="entry name" value="ADK_active_lid_dom_sf"/>
</dbReference>
<proteinExistence type="inferred from homology"/>
<comment type="caution">
    <text evidence="5">Lacks conserved residue(s) required for the propagation of feature annotation.</text>
</comment>
<dbReference type="HAMAP" id="MF_00235">
    <property type="entry name" value="Adenylate_kinase_Adk"/>
    <property type="match status" value="1"/>
</dbReference>
<feature type="binding site" evidence="5">
    <location>
        <position position="127"/>
    </location>
    <ligand>
        <name>ATP</name>
        <dbReference type="ChEBI" id="CHEBI:30616"/>
    </ligand>
</feature>
<dbReference type="CDD" id="cd01428">
    <property type="entry name" value="ADK"/>
    <property type="match status" value="1"/>
</dbReference>
<keyword evidence="5 7" id="KW-0067">ATP-binding</keyword>
<comment type="subcellular location">
    <subcellularLocation>
        <location evidence="5 7">Cytoplasm</location>
    </subcellularLocation>
</comment>
<feature type="binding site" evidence="5">
    <location>
        <position position="172"/>
    </location>
    <ligand>
        <name>AMP</name>
        <dbReference type="ChEBI" id="CHEBI:456215"/>
    </ligand>
</feature>
<keyword evidence="4 5" id="KW-0418">Kinase</keyword>
<comment type="domain">
    <text evidence="5">Consists of three domains, a large central CORE domain and two small peripheral domains, NMPbind and LID, which undergo movements during catalysis. The LID domain closes over the site of phosphoryl transfer upon ATP binding. Assembling and dissambling the active center during each catalytic cycle provides an effective means to prevent ATP hydrolysis.</text>
</comment>
<dbReference type="Gene3D" id="3.40.50.300">
    <property type="entry name" value="P-loop containing nucleotide triphosphate hydrolases"/>
    <property type="match status" value="1"/>
</dbReference>
<feature type="region of interest" description="NMP" evidence="5">
    <location>
        <begin position="30"/>
        <end position="59"/>
    </location>
</feature>
<evidence type="ECO:0000256" key="2">
    <source>
        <dbReference type="ARBA" id="ARBA00022727"/>
    </source>
</evidence>
<evidence type="ECO:0000259" key="8">
    <source>
        <dbReference type="Pfam" id="PF05191"/>
    </source>
</evidence>
<feature type="domain" description="Adenylate kinase active site lid" evidence="8">
    <location>
        <begin position="127"/>
        <end position="163"/>
    </location>
</feature>
<feature type="binding site" evidence="5">
    <location>
        <position position="200"/>
    </location>
    <ligand>
        <name>ATP</name>
        <dbReference type="ChEBI" id="CHEBI:30616"/>
    </ligand>
</feature>
<dbReference type="InterPro" id="IPR033690">
    <property type="entry name" value="Adenylat_kinase_CS"/>
</dbReference>
<comment type="function">
    <text evidence="5">Catalyzes the reversible transfer of the terminal phosphate group between ATP and AMP. Plays an important role in cellular energy homeostasis and in adenine nucleotide metabolism.</text>
</comment>
<evidence type="ECO:0000256" key="4">
    <source>
        <dbReference type="ARBA" id="ARBA00022777"/>
    </source>
</evidence>
<dbReference type="NCBIfam" id="NF001380">
    <property type="entry name" value="PRK00279.1-2"/>
    <property type="match status" value="1"/>
</dbReference>
<evidence type="ECO:0000256" key="1">
    <source>
        <dbReference type="ARBA" id="ARBA00022679"/>
    </source>
</evidence>